<dbReference type="InterPro" id="IPR050909">
    <property type="entry name" value="Bact_Autotransporter_VF"/>
</dbReference>
<dbReference type="InterPro" id="IPR011050">
    <property type="entry name" value="Pectin_lyase_fold/virulence"/>
</dbReference>
<accession>A0A3S0PLZ7</accession>
<feature type="chain" id="PRO_5018719711" evidence="2">
    <location>
        <begin position="41"/>
        <end position="4210"/>
    </location>
</feature>
<dbReference type="InterPro" id="IPR012334">
    <property type="entry name" value="Pectin_lyas_fold"/>
</dbReference>
<feature type="domain" description="Filamentous haemagglutinin FhaB/tRNA nuclease CdiA-like TPS" evidence="3">
    <location>
        <begin position="138"/>
        <end position="261"/>
    </location>
</feature>
<dbReference type="PANTHER" id="PTHR12338:SF5">
    <property type="entry name" value="ANTIGEN 43-RELATED"/>
    <property type="match status" value="1"/>
</dbReference>
<sequence length="4210" mass="424534">MITPVGSGKGFRSTRSVTARHPLAYAIASVLAVLAMPAHAGGPQALSSAWLAQQAANRPAASGGNGGSSALSGIAAQTPQQLLQQQQVQQSLANLARAAQTVAAQVAAQQSAQQAAQQQASPVPNGLAPGGLVVASGISSNPSLWQNASLPTQTASNGQTTVQVKQTAQKAILSWNSFNVGRSTTLYFNQSGGNQTNGSNNNWIALNRVTDPSGVPSQIFGQIKAEGTVYLLNHNGILFGAGSQVNTQSLIASSLDLLSGDLATGNSSFLNSGIASINPGTPMLVNGQFADGKNHDVMVQNGASITGGTQGFVLLAAPNVSNAGSIVDDQGQVILGAGAQFNYEGSAIKPLAIVVAQPANAPANYPGGTATNTGLLQSRRGHVEMDGYNVSQDGVALASTSVNYQGSIVLSAQDEYVAGSYQRGGALVLGPNAVTAVLPEKDGASTTSTAAAGTAFDNNDSSLTLSGRTVTLQSGSLLEAPSATLNINAYQYSGNSNPLDGRVYVDNGAVVDVSGLADVELPVSDLLVTIPRIGQNELANSPLLRNSFLYRQKNLVVDSTQSGTTASGLAWVGSPVLNLAGYVDGVPRTVDQLMTNGGTVNLTGTQVIVRSGAQVNLGGGYIAYQGGWVTTPNLLASNGRVYNLANADPNLGYVGFAGEYDVIDNRWGVSTSYSNPLLASSTYWDNGFAQGGNAGALNINTLDALVLDGQISAQAFAGRNQVVQGNQPHGGTLGITLSNAASLNGIGVAGPLPSLLLQQAIQPIEQVDSGFQADTPWSTVLGKNDPAGTNPYDLARWMPVSANLVQQGGFSAVNLTTTLSSEILEQPGTVFSVQPGGSIGLTAFVVHILGELSAPAGAITLTSLGSSASDPASPAGAAISGIAIDNGAVLSTRGLWVNDAGSAAGQYIGDRYINGGAISLVTDQFAARDNNGKVIDETGSILLNSGSLLDVSSGGYVNSSGQLQLANGVPVGSGGNISLITYANQGAQSFTQPAPAGMGPPSSLGPGGKLVLDGSLRAYGFSGGGTLSLQAADIQIGGSASDLALSNGLYLSPSFFAGQGFDNYALTSMTDAAIAPGAMVQVSRNNLLPNVTALQAAPTGTDIYGQSPLTDSAYASVGQLAPYLRYMSRGTNGPGFSLSAGQYQSWLIINKNNFFVPVIYPGVTGSLTMGEGATISADAGASVNLAATQSVIVDGTIDAPGGIIQISQPVRGLTTFYTNTSQLWLGPQAVLNASGVSLINPLAAAEPGNGVGLGVATRSIPRTGVVLDGGSVSLTSPEGYVLTEQGSLIDVSGSADVYDLPTAGGTPGGTETGFVPTPVWSNAGSIELGASAGLYADGRLLAQSGGSQAEGGRLQIVGMRKSDFFGPKSTAIVLQPTGELLPGSGLQQGGVVAPSAAAGVLHFALDRLDGSGVTSLILGPDTSVSNGTNVNNHQTLLPIGFAGNIDLSLGKSFAAYATTFTALPAGSKDLSGVNYTAYNSGDGTVRISAPYVELTGFGFNTLPVAGSGSLAIHADFMDLGGTINLQGWANTSLTASDAIRFYEPIATGSAYNNNGNIVPGMLFSTGNITLRAAELYPVTNYPFVIDANPSGLSNAQGQPLSTTLTILGDGAASTPLSAGGSLLLDADSIVQDGTVWVPAGNLVVGVTDPTATATALGITNGYEKLVATQNVTLGAGSLSSVSLNGETIPYGNTTDGLEWNYAGAANVAISPLSAPPAKSITIAGNNVSLDSGATIDIRGGGSLQASEWVPGTGGTVNVLTQYQTSYANSTAGVQVPQYADGRPIYAILPGYTSPVSPQDAAMSSAANAGAGPAMGQSVYLSGIAGLPAGYYTLLPAGYATLPGAYRVVQNTNPVAQNTVLGQNAVLPDGTLSVTGYFANALDGAHASTNTTFLVQSAPVWQQYSQYRFTDADAYFTAQAVSNGTLAPSLPADGGHLILSAAQQLQLGATLDNTPAHGGRPGLVDIAAQAIQVVGADSTPLTGYLQVSADQLTALSAGSLLLGGTRQLTSKGYQVTSIADSVVLSNDSADPLQGPEILLVANGNGNTGAQGIVLQPGSYLAATGASTPNTTPLLFGSNAVSAGAAAVSGNGALLSVSQNGLAPVTRYDVSGDTLGNLTVDAGATVQGGGSLTMDTTGATSVDPNAVFAAQNIRATANQISFVGSGAQGGASTGGLVIGPATLSLFNNASQITLSSRGAIDFLGHVGIDLPQTLDLNANAYVSDGGTVSIKANTLGLGNAVGTSTATASAGTGQWILNANELDFTAGSSVIQGFASVTANANQGITGHGNGGMDFGAANVSFNTPILLATSGANTTLTTTGSFALNHANGTALSDSNLGGSLALSGSTLSVGTQVDALAGQLRLTATGGDLTLASGANADVAGVNKTFYDVTSYAPGGNLVLTSKQGSVSVDSGAVVNFAGAPLGGTAGSLTINANNLASLNGSFEGAAASGYQGGYFSVSSGGALDLDQLAQLTRSAGATGGISITSGAGNLSLSAGQSLMAQDVYLTANGGNGAVNTNAGVVDIEGTVNISGTAAGAIQLYGRNGVTVNGSLLATSSVPEQFGGIVEIGTTGTPDGSLNTGYGYENVQPGSAGRIVFGPNAVINVSGGSADAGGTVSLRAPLLANGDVPITFANPAAITGARSVTLVPYAVWSTDDHITNLSQHFDGLIDPAGWYTAGAGGTPQLMPGTWYDQAGNTLAAPATAAMLQSYLGNDYFIPTTVNAAHQDFYGYAGGNVGTAGTLMGYVEQPGYSFGNRYAGIAHLQMRPGIELINPDAGVNGGDISVLSNWNLGAGVTATDGTIQLAYRYGADPTVSASGTAPVLSVLALHNVNVQASLTDGFYQQNTGATLVPPVIQPSGGATTDPMYGQDLAAYQNTIAFLQSGNLIVNNGGPSSFNLWNGGAAYFWDLNGNAQSPLAGGNGNTTNIGSFAFYQPIVVPQQNQPHAYYQDYALYINTVVAGPTSSGSSPCASWSSCFDAGNASGFLPYNLNLSAPQVGDSSTYAAYVSAYFNYLHDASTFNPNTADVNFNLALSQIQTPSPLLAPLQSEAAGNYQQYSADYATYIGTPATGSAAATGFNDYYNYVANNLGNANAILTGQGSGSQFFFAPAPPVGVVPTIPQTANNSPSNMPSLGNPASLASATLLGGSSSSYQLVAGAGFAGANPLAAVADTSAGNVNLNGHFAVQYTASSGDGKTLVFPTVVRTGTGSIEIVAAGDIDWQDSTAPTTVYTAGEPAAGTTAGTGVKVVIPTQPIAGPTPDLLVTDPVNPVNAGNLLLSAGGNINSIEQVYDSTGSLTGTPGALISQFWWPWLETGNVVNANPSSGVGFTTRSSINFANFDQGVMSAGGNVTVTAGGNISDLSVSLPTTWYANAAVTAITTVGSGNLVVRAGGDILSGSYFVAKGTGSLSAGGQIGSDFTYVLPGGSNGPQTTPVSTLLALQDAQWSVQAHEGVDIADILDPSYAFPGWLGVADAQSYSVRSAVNAKTASGDVTLGSLSGETQVLGVGDVGSSYDLGVLPSTLDFSALNGTINILTSGGLYPSATGNLNLLAADSVQFAQQNNDLGLAGKGFGLIDANPSLLPSPLLPQGSNSVDYSNLAQLHYLDGASSPNNAFGDVEPLLHQVGLHDSDVTPVRIYALNGSISDGTALQSGGIYANAMLIQPDKPALIQAGRDIVNLSFIGQQTHASDVTRIVAGHDIYDTQFNPVVLDSHLYYQPIPVIELGGAGTLDVEAGRNIGPLTSQADLLNASAITADQQTGIETIGNTLNPYLPHDGASVSVLFGIGPGINTSGFLARYLSSPHGVDGFGSLLPDLLTFMERQADGQVVDSGFAQDQLNVVLTPQQAQAAFQQLPAYKQQLFAQQELFKLLGQVGADYNNPSSPYYNQYARGYAAIESLFPASLGYTNNGSGAGGINGQARTIDTGDLDIRSSTIQTQQGGNVSILGPGGQALIGSVEAPPVITNNLGQVVAGPNSQGVLTLEQGDVDIFTDRSLLLAQSRIFTEQGGNMVIFSSNGDINAGQGAKTVAAIPPPSYLCDLNAFCLLDAKGEVTGAGIATLQTIPGAPRGNVYLIAPRGTVDAGDAGIRVSGNLVVAAAQVLNADNIQVQGQKIGVPVAQTVNVGALTAAGAAAGAVSKVAQDMAKQQQNDALGKQPSIISVQVLGFGDGSTSIQGGGSGYDPNSPVQVLGAGPLSDARKKSLTDAERRQLSE</sequence>
<dbReference type="InterPro" id="IPR021026">
    <property type="entry name" value="Filamn_hemagglutn_DUF3739"/>
</dbReference>
<feature type="compositionally biased region" description="Basic and acidic residues" evidence="1">
    <location>
        <begin position="4194"/>
        <end position="4210"/>
    </location>
</feature>
<reference evidence="4 5" key="1">
    <citation type="submission" date="2018-12" db="EMBL/GenBank/DDBJ databases">
        <title>Dyella dinghuensis sp. nov. DHOA06 and Dyella choica sp. nov. 4M-K27, isolated from forest soil.</title>
        <authorList>
            <person name="Qiu L.-H."/>
            <person name="Gao Z.-H."/>
        </authorList>
    </citation>
    <scope>NUCLEOTIDE SEQUENCE [LARGE SCALE GENOMIC DNA]</scope>
    <source>
        <strain evidence="4 5">4M-K27</strain>
    </source>
</reference>
<comment type="caution">
    <text evidence="4">The sequence shown here is derived from an EMBL/GenBank/DDBJ whole genome shotgun (WGS) entry which is preliminary data.</text>
</comment>
<dbReference type="Pfam" id="PF05860">
    <property type="entry name" value="TPS"/>
    <property type="match status" value="1"/>
</dbReference>
<organism evidence="4 5">
    <name type="scientific">Dyella choica</name>
    <dbReference type="NCBI Taxonomy" id="1927959"/>
    <lineage>
        <taxon>Bacteria</taxon>
        <taxon>Pseudomonadati</taxon>
        <taxon>Pseudomonadota</taxon>
        <taxon>Gammaproteobacteria</taxon>
        <taxon>Lysobacterales</taxon>
        <taxon>Rhodanobacteraceae</taxon>
        <taxon>Dyella</taxon>
    </lineage>
</organism>
<evidence type="ECO:0000259" key="3">
    <source>
        <dbReference type="SMART" id="SM00912"/>
    </source>
</evidence>
<evidence type="ECO:0000256" key="1">
    <source>
        <dbReference type="SAM" id="MobiDB-lite"/>
    </source>
</evidence>
<dbReference type="Proteomes" id="UP000274358">
    <property type="component" value="Unassembled WGS sequence"/>
</dbReference>
<feature type="signal peptide" evidence="2">
    <location>
        <begin position="1"/>
        <end position="40"/>
    </location>
</feature>
<evidence type="ECO:0000256" key="2">
    <source>
        <dbReference type="SAM" id="SignalP"/>
    </source>
</evidence>
<gene>
    <name evidence="4" type="ORF">EKH80_10895</name>
</gene>
<dbReference type="EMBL" id="RYYV01000007">
    <property type="protein sequence ID" value="RUL75236.1"/>
    <property type="molecule type" value="Genomic_DNA"/>
</dbReference>
<dbReference type="RefSeq" id="WP_126684795.1">
    <property type="nucleotide sequence ID" value="NZ_RYYV01000007.1"/>
</dbReference>
<dbReference type="OrthoDB" id="218680at2"/>
<proteinExistence type="predicted"/>
<dbReference type="SMART" id="SM00912">
    <property type="entry name" value="Haemagg_act"/>
    <property type="match status" value="1"/>
</dbReference>
<keyword evidence="2" id="KW-0732">Signal</keyword>
<dbReference type="PANTHER" id="PTHR12338">
    <property type="entry name" value="AUTOTRANSPORTER"/>
    <property type="match status" value="1"/>
</dbReference>
<evidence type="ECO:0000313" key="5">
    <source>
        <dbReference type="Proteomes" id="UP000274358"/>
    </source>
</evidence>
<dbReference type="SUPFAM" id="SSF51126">
    <property type="entry name" value="Pectin lyase-like"/>
    <property type="match status" value="1"/>
</dbReference>
<protein>
    <submittedName>
        <fullName evidence="4">Filamentous hemagglutinin N-terminal domain-containing protein</fullName>
    </submittedName>
</protein>
<name>A0A3S0PLZ7_9GAMM</name>
<feature type="region of interest" description="Disordered" evidence="1">
    <location>
        <begin position="4170"/>
        <end position="4210"/>
    </location>
</feature>
<dbReference type="NCBIfam" id="TIGR01901">
    <property type="entry name" value="adhes_NPXG"/>
    <property type="match status" value="1"/>
</dbReference>
<keyword evidence="5" id="KW-1185">Reference proteome</keyword>
<evidence type="ECO:0000313" key="4">
    <source>
        <dbReference type="EMBL" id="RUL75236.1"/>
    </source>
</evidence>
<dbReference type="Pfam" id="PF12545">
    <property type="entry name" value="DUF3739"/>
    <property type="match status" value="1"/>
</dbReference>
<dbReference type="InterPro" id="IPR008638">
    <property type="entry name" value="FhaB/CdiA-like_TPS"/>
</dbReference>
<dbReference type="Gene3D" id="2.160.20.10">
    <property type="entry name" value="Single-stranded right-handed beta-helix, Pectin lyase-like"/>
    <property type="match status" value="1"/>
</dbReference>